<name>A0ABY2C2D0_9NEIS</name>
<keyword evidence="1" id="KW-0812">Transmembrane</keyword>
<sequence length="44" mass="4907">ISMFCLATKILTYLPFFYLIIFMTSNCQDALGRGQQAKGLFAGI</sequence>
<feature type="non-terminal residue" evidence="2">
    <location>
        <position position="1"/>
    </location>
</feature>
<dbReference type="Proteomes" id="UP000294721">
    <property type="component" value="Unassembled WGS sequence"/>
</dbReference>
<organism evidence="2 3">
    <name type="scientific">Uruburuella suis</name>
    <dbReference type="NCBI Taxonomy" id="252130"/>
    <lineage>
        <taxon>Bacteria</taxon>
        <taxon>Pseudomonadati</taxon>
        <taxon>Pseudomonadota</taxon>
        <taxon>Betaproteobacteria</taxon>
        <taxon>Neisseriales</taxon>
        <taxon>Neisseriaceae</taxon>
        <taxon>Uruburuella</taxon>
    </lineage>
</organism>
<keyword evidence="1" id="KW-1133">Transmembrane helix</keyword>
<dbReference type="EMBL" id="SLXE01000024">
    <property type="protein sequence ID" value="TCP02376.1"/>
    <property type="molecule type" value="Genomic_DNA"/>
</dbReference>
<evidence type="ECO:0000313" key="2">
    <source>
        <dbReference type="EMBL" id="TCP02376.1"/>
    </source>
</evidence>
<proteinExistence type="predicted"/>
<keyword evidence="3" id="KW-1185">Reference proteome</keyword>
<evidence type="ECO:0000313" key="3">
    <source>
        <dbReference type="Proteomes" id="UP000294721"/>
    </source>
</evidence>
<gene>
    <name evidence="2" type="ORF">EV680_1241</name>
</gene>
<reference evidence="2 3" key="1">
    <citation type="submission" date="2019-03" db="EMBL/GenBank/DDBJ databases">
        <title>Genomic Encyclopedia of Type Strains, Phase IV (KMG-IV): sequencing the most valuable type-strain genomes for metagenomic binning, comparative biology and taxonomic classification.</title>
        <authorList>
            <person name="Goeker M."/>
        </authorList>
    </citation>
    <scope>NUCLEOTIDE SEQUENCE [LARGE SCALE GENOMIC DNA]</scope>
    <source>
        <strain evidence="2 3">DSM 17474</strain>
    </source>
</reference>
<comment type="caution">
    <text evidence="2">The sequence shown here is derived from an EMBL/GenBank/DDBJ whole genome shotgun (WGS) entry which is preliminary data.</text>
</comment>
<evidence type="ECO:0000256" key="1">
    <source>
        <dbReference type="SAM" id="Phobius"/>
    </source>
</evidence>
<feature type="transmembrane region" description="Helical" evidence="1">
    <location>
        <begin position="6"/>
        <end position="24"/>
    </location>
</feature>
<keyword evidence="1" id="KW-0472">Membrane</keyword>
<accession>A0ABY2C2D0</accession>
<protein>
    <submittedName>
        <fullName evidence="2">Uncharacterized protein</fullName>
    </submittedName>
</protein>